<dbReference type="VEuPathDB" id="FungiDB:ASPWEDRAFT_27611"/>
<dbReference type="InterPro" id="IPR003703">
    <property type="entry name" value="Acyl_CoA_thio"/>
</dbReference>
<dbReference type="InterPro" id="IPR049450">
    <property type="entry name" value="ACOT8-like_C"/>
</dbReference>
<dbReference type="GO" id="GO:0009062">
    <property type="term" value="P:fatty acid catabolic process"/>
    <property type="evidence" value="ECO:0007669"/>
    <property type="project" value="TreeGrafter"/>
</dbReference>
<proteinExistence type="predicted"/>
<dbReference type="CDD" id="cd03445">
    <property type="entry name" value="Thioesterase_II_repeat2"/>
    <property type="match status" value="1"/>
</dbReference>
<evidence type="ECO:0000256" key="2">
    <source>
        <dbReference type="SAM" id="MobiDB-lite"/>
    </source>
</evidence>
<dbReference type="FunFam" id="3.10.129.10:FF:000074">
    <property type="entry name" value="Acyl-CoA thioesterase II"/>
    <property type="match status" value="1"/>
</dbReference>
<dbReference type="Proteomes" id="UP000184383">
    <property type="component" value="Unassembled WGS sequence"/>
</dbReference>
<sequence length="367" mass="40833">MSHNVTLFTPPPLDPSKARIENVLELTPVLDIGPDVFTNTRPLWHPPGARGIYGGAAIAQSLSAAMLTVPDDFAVHSMHCYFVLAGDSEIPILYHVERVRDGRSFITRTVQARQRGRPIFTTTLSFSRANSGGKKKIEHASRKPEVSLPNDPSPGSTRPFDDDIAGPFESRKAGVVNNLSPYPEDKRLRRFFRVRGKISNAGGHQAHLSALAYITDSHFIGTVSRVSNIPRFTSTAELQKALNALKNPSDLDDEDIARALKELKEEEAVELRRRLEGALSKAAVEEKKEDRREVGMMVSLDHSIHFHNPWAFRADDWMLSEMESPWAGEGRGLSIQKIWSSDGVLIATCMQEGVVRLKQDEPPRSKI</sequence>
<dbReference type="STRING" id="1073089.A0A1L9RJ16"/>
<dbReference type="PANTHER" id="PTHR11066:SF34">
    <property type="entry name" value="ACYL-COENZYME A THIOESTERASE 8"/>
    <property type="match status" value="1"/>
</dbReference>
<evidence type="ECO:0000256" key="1">
    <source>
        <dbReference type="SAM" id="Coils"/>
    </source>
</evidence>
<protein>
    <recommendedName>
        <fullName evidence="7">Acyl-CoA thioesterase II</fullName>
    </recommendedName>
</protein>
<dbReference type="EMBL" id="KV878212">
    <property type="protein sequence ID" value="OJJ34922.1"/>
    <property type="molecule type" value="Genomic_DNA"/>
</dbReference>
<dbReference type="InterPro" id="IPR029069">
    <property type="entry name" value="HotDog_dom_sf"/>
</dbReference>
<name>A0A1L9RJ16_ASPWE</name>
<dbReference type="Gene3D" id="3.10.129.10">
    <property type="entry name" value="Hotdog Thioesterase"/>
    <property type="match status" value="2"/>
</dbReference>
<dbReference type="RefSeq" id="XP_040688598.1">
    <property type="nucleotide sequence ID" value="XM_040833020.1"/>
</dbReference>
<evidence type="ECO:0000259" key="4">
    <source>
        <dbReference type="Pfam" id="PF20789"/>
    </source>
</evidence>
<feature type="domain" description="Acyl-CoA thioesterase-like C-terminal" evidence="4">
    <location>
        <begin position="154"/>
        <end position="355"/>
    </location>
</feature>
<dbReference type="GO" id="GO:0006637">
    <property type="term" value="P:acyl-CoA metabolic process"/>
    <property type="evidence" value="ECO:0007669"/>
    <property type="project" value="InterPro"/>
</dbReference>
<dbReference type="OrthoDB" id="68328at2759"/>
<gene>
    <name evidence="5" type="ORF">ASPWEDRAFT_27611</name>
</gene>
<feature type="region of interest" description="Disordered" evidence="2">
    <location>
        <begin position="129"/>
        <end position="164"/>
    </location>
</feature>
<evidence type="ECO:0008006" key="7">
    <source>
        <dbReference type="Google" id="ProtNLM"/>
    </source>
</evidence>
<keyword evidence="1" id="KW-0175">Coiled coil</keyword>
<feature type="coiled-coil region" evidence="1">
    <location>
        <begin position="261"/>
        <end position="288"/>
    </location>
</feature>
<evidence type="ECO:0000259" key="3">
    <source>
        <dbReference type="Pfam" id="PF13622"/>
    </source>
</evidence>
<feature type="domain" description="Acyl-CoA thioesterase-like N-terminal HotDog" evidence="3">
    <location>
        <begin position="42"/>
        <end position="126"/>
    </location>
</feature>
<evidence type="ECO:0000313" key="6">
    <source>
        <dbReference type="Proteomes" id="UP000184383"/>
    </source>
</evidence>
<dbReference type="Pfam" id="PF20789">
    <property type="entry name" value="4HBT_3C"/>
    <property type="match status" value="1"/>
</dbReference>
<organism evidence="5 6">
    <name type="scientific">Aspergillus wentii DTO 134E9</name>
    <dbReference type="NCBI Taxonomy" id="1073089"/>
    <lineage>
        <taxon>Eukaryota</taxon>
        <taxon>Fungi</taxon>
        <taxon>Dikarya</taxon>
        <taxon>Ascomycota</taxon>
        <taxon>Pezizomycotina</taxon>
        <taxon>Eurotiomycetes</taxon>
        <taxon>Eurotiomycetidae</taxon>
        <taxon>Eurotiales</taxon>
        <taxon>Aspergillaceae</taxon>
        <taxon>Aspergillus</taxon>
        <taxon>Aspergillus subgen. Cremei</taxon>
    </lineage>
</organism>
<dbReference type="SUPFAM" id="SSF54637">
    <property type="entry name" value="Thioesterase/thiol ester dehydrase-isomerase"/>
    <property type="match status" value="2"/>
</dbReference>
<dbReference type="GeneID" id="63748868"/>
<dbReference type="AlphaFoldDB" id="A0A1L9RJ16"/>
<reference evidence="6" key="1">
    <citation type="journal article" date="2017" name="Genome Biol.">
        <title>Comparative genomics reveals high biological diversity and specific adaptations in the industrially and medically important fungal genus Aspergillus.</title>
        <authorList>
            <person name="de Vries R.P."/>
            <person name="Riley R."/>
            <person name="Wiebenga A."/>
            <person name="Aguilar-Osorio G."/>
            <person name="Amillis S."/>
            <person name="Uchima C.A."/>
            <person name="Anderluh G."/>
            <person name="Asadollahi M."/>
            <person name="Askin M."/>
            <person name="Barry K."/>
            <person name="Battaglia E."/>
            <person name="Bayram O."/>
            <person name="Benocci T."/>
            <person name="Braus-Stromeyer S.A."/>
            <person name="Caldana C."/>
            <person name="Canovas D."/>
            <person name="Cerqueira G.C."/>
            <person name="Chen F."/>
            <person name="Chen W."/>
            <person name="Choi C."/>
            <person name="Clum A."/>
            <person name="Dos Santos R.A."/>
            <person name="Damasio A.R."/>
            <person name="Diallinas G."/>
            <person name="Emri T."/>
            <person name="Fekete E."/>
            <person name="Flipphi M."/>
            <person name="Freyberg S."/>
            <person name="Gallo A."/>
            <person name="Gournas C."/>
            <person name="Habgood R."/>
            <person name="Hainaut M."/>
            <person name="Harispe M.L."/>
            <person name="Henrissat B."/>
            <person name="Hilden K.S."/>
            <person name="Hope R."/>
            <person name="Hossain A."/>
            <person name="Karabika E."/>
            <person name="Karaffa L."/>
            <person name="Karanyi Z."/>
            <person name="Krasevec N."/>
            <person name="Kuo A."/>
            <person name="Kusch H."/>
            <person name="LaButti K."/>
            <person name="Lagendijk E.L."/>
            <person name="Lapidus A."/>
            <person name="Levasseur A."/>
            <person name="Lindquist E."/>
            <person name="Lipzen A."/>
            <person name="Logrieco A.F."/>
            <person name="MacCabe A."/>
            <person name="Maekelae M.R."/>
            <person name="Malavazi I."/>
            <person name="Melin P."/>
            <person name="Meyer V."/>
            <person name="Mielnichuk N."/>
            <person name="Miskei M."/>
            <person name="Molnar A.P."/>
            <person name="Mule G."/>
            <person name="Ngan C.Y."/>
            <person name="Orejas M."/>
            <person name="Orosz E."/>
            <person name="Ouedraogo J.P."/>
            <person name="Overkamp K.M."/>
            <person name="Park H.-S."/>
            <person name="Perrone G."/>
            <person name="Piumi F."/>
            <person name="Punt P.J."/>
            <person name="Ram A.F."/>
            <person name="Ramon A."/>
            <person name="Rauscher S."/>
            <person name="Record E."/>
            <person name="Riano-Pachon D.M."/>
            <person name="Robert V."/>
            <person name="Roehrig J."/>
            <person name="Ruller R."/>
            <person name="Salamov A."/>
            <person name="Salih N.S."/>
            <person name="Samson R.A."/>
            <person name="Sandor E."/>
            <person name="Sanguinetti M."/>
            <person name="Schuetze T."/>
            <person name="Sepcic K."/>
            <person name="Shelest E."/>
            <person name="Sherlock G."/>
            <person name="Sophianopoulou V."/>
            <person name="Squina F.M."/>
            <person name="Sun H."/>
            <person name="Susca A."/>
            <person name="Todd R.B."/>
            <person name="Tsang A."/>
            <person name="Unkles S.E."/>
            <person name="van de Wiele N."/>
            <person name="van Rossen-Uffink D."/>
            <person name="Oliveira J.V."/>
            <person name="Vesth T.C."/>
            <person name="Visser J."/>
            <person name="Yu J.-H."/>
            <person name="Zhou M."/>
            <person name="Andersen M.R."/>
            <person name="Archer D.B."/>
            <person name="Baker S.E."/>
            <person name="Benoit I."/>
            <person name="Brakhage A.A."/>
            <person name="Braus G.H."/>
            <person name="Fischer R."/>
            <person name="Frisvad J.C."/>
            <person name="Goldman G.H."/>
            <person name="Houbraken J."/>
            <person name="Oakley B."/>
            <person name="Pocsi I."/>
            <person name="Scazzocchio C."/>
            <person name="Seiboth B."/>
            <person name="vanKuyk P.A."/>
            <person name="Wortman J."/>
            <person name="Dyer P.S."/>
            <person name="Grigoriev I.V."/>
        </authorList>
    </citation>
    <scope>NUCLEOTIDE SEQUENCE [LARGE SCALE GENOMIC DNA]</scope>
    <source>
        <strain evidence="6">DTO 134E9</strain>
    </source>
</reference>
<dbReference type="InterPro" id="IPR049449">
    <property type="entry name" value="TesB_ACOT8-like_N"/>
</dbReference>
<dbReference type="PANTHER" id="PTHR11066">
    <property type="entry name" value="ACYL-COA THIOESTERASE"/>
    <property type="match status" value="1"/>
</dbReference>
<keyword evidence="6" id="KW-1185">Reference proteome</keyword>
<dbReference type="CDD" id="cd03444">
    <property type="entry name" value="Thioesterase_II_repeat1"/>
    <property type="match status" value="1"/>
</dbReference>
<dbReference type="GO" id="GO:0005782">
    <property type="term" value="C:peroxisomal matrix"/>
    <property type="evidence" value="ECO:0007669"/>
    <property type="project" value="UniProtKB-SubCell"/>
</dbReference>
<accession>A0A1L9RJ16</accession>
<evidence type="ECO:0000313" key="5">
    <source>
        <dbReference type="EMBL" id="OJJ34922.1"/>
    </source>
</evidence>
<dbReference type="GO" id="GO:0047617">
    <property type="term" value="F:fatty acyl-CoA hydrolase activity"/>
    <property type="evidence" value="ECO:0007669"/>
    <property type="project" value="InterPro"/>
</dbReference>
<dbReference type="Pfam" id="PF13622">
    <property type="entry name" value="4HBT_3"/>
    <property type="match status" value="1"/>
</dbReference>